<sequence length="377" mass="42724">MTLATSDLAINRLLKSENELISDLNFASFSDGHGEEGYKHGITDPKRYLAELKKGGLLRLPQIIKTSDNKGQHVTCLLYSLFAPWAATVAREFHIPSSLFFIQPATVFNLYYHYFNGYEDEISRNCNDPNWTIQLPRLPLMKGRDLPSFLRVPESPGLAYMYEHLKTLTPKNTRSNITEASEDYFNWLNSQSESSVVYVSFGSMMVLPKKQTEEIAKALLESGRPFLWVIRDDNIEEKLSCLEKLLEQGKMVSWCSQLEVLMNPSLGCFVTHCGWNSTLESIICGVPVVAFPQWTDQMTNAKLLEDVWRTGVRVVSKNEYGIVESGEVQRCIEIVMGDNQGAEFTRNALKLKDIARDAMEGACSDMNLKAFFQDIVK</sequence>
<keyword evidence="2 4" id="KW-0328">Glycosyltransferase</keyword>
<dbReference type="PANTHER" id="PTHR11926">
    <property type="entry name" value="GLUCOSYL/GLUCURONOSYL TRANSFERASES"/>
    <property type="match status" value="1"/>
</dbReference>
<dbReference type="AlphaFoldDB" id="A0AAV3QPH8"/>
<accession>A0AAV3QPH8</accession>
<dbReference type="InterPro" id="IPR035595">
    <property type="entry name" value="UDP_glycos_trans_CS"/>
</dbReference>
<comment type="similarity">
    <text evidence="1 4">Belongs to the UDP-glycosyltransferase family.</text>
</comment>
<dbReference type="Proteomes" id="UP001454036">
    <property type="component" value="Unassembled WGS sequence"/>
</dbReference>
<gene>
    <name evidence="5" type="ORF">LIER_21209</name>
</gene>
<keyword evidence="3 4" id="KW-0808">Transferase</keyword>
<organism evidence="5 6">
    <name type="scientific">Lithospermum erythrorhizon</name>
    <name type="common">Purple gromwell</name>
    <name type="synonym">Lithospermum officinale var. erythrorhizon</name>
    <dbReference type="NCBI Taxonomy" id="34254"/>
    <lineage>
        <taxon>Eukaryota</taxon>
        <taxon>Viridiplantae</taxon>
        <taxon>Streptophyta</taxon>
        <taxon>Embryophyta</taxon>
        <taxon>Tracheophyta</taxon>
        <taxon>Spermatophyta</taxon>
        <taxon>Magnoliopsida</taxon>
        <taxon>eudicotyledons</taxon>
        <taxon>Gunneridae</taxon>
        <taxon>Pentapetalae</taxon>
        <taxon>asterids</taxon>
        <taxon>lamiids</taxon>
        <taxon>Boraginales</taxon>
        <taxon>Boraginaceae</taxon>
        <taxon>Boraginoideae</taxon>
        <taxon>Lithospermeae</taxon>
        <taxon>Lithospermum</taxon>
    </lineage>
</organism>
<keyword evidence="6" id="KW-1185">Reference proteome</keyword>
<dbReference type="PROSITE" id="PS00375">
    <property type="entry name" value="UDPGT"/>
    <property type="match status" value="1"/>
</dbReference>
<dbReference type="GO" id="GO:0080044">
    <property type="term" value="F:quercetin 7-O-glucosyltransferase activity"/>
    <property type="evidence" value="ECO:0007669"/>
    <property type="project" value="TreeGrafter"/>
</dbReference>
<dbReference type="CDD" id="cd03784">
    <property type="entry name" value="GT1_Gtf-like"/>
    <property type="match status" value="1"/>
</dbReference>
<dbReference type="Gene3D" id="3.40.50.2000">
    <property type="entry name" value="Glycogen Phosphorylase B"/>
    <property type="match status" value="2"/>
</dbReference>
<dbReference type="SUPFAM" id="SSF53756">
    <property type="entry name" value="UDP-Glycosyltransferase/glycogen phosphorylase"/>
    <property type="match status" value="1"/>
</dbReference>
<evidence type="ECO:0000313" key="6">
    <source>
        <dbReference type="Proteomes" id="UP001454036"/>
    </source>
</evidence>
<protein>
    <submittedName>
        <fullName evidence="5">Transferase</fullName>
    </submittedName>
</protein>
<comment type="caution">
    <text evidence="5">The sequence shown here is derived from an EMBL/GenBank/DDBJ whole genome shotgun (WGS) entry which is preliminary data.</text>
</comment>
<dbReference type="InterPro" id="IPR002213">
    <property type="entry name" value="UDP_glucos_trans"/>
</dbReference>
<proteinExistence type="inferred from homology"/>
<dbReference type="Pfam" id="PF00201">
    <property type="entry name" value="UDPGT"/>
    <property type="match status" value="1"/>
</dbReference>
<evidence type="ECO:0000256" key="4">
    <source>
        <dbReference type="RuleBase" id="RU003718"/>
    </source>
</evidence>
<dbReference type="PANTHER" id="PTHR11926:SF870">
    <property type="entry name" value="UDP-GLYCOSYLTRANSFERASE 75B1"/>
    <property type="match status" value="1"/>
</dbReference>
<evidence type="ECO:0000256" key="1">
    <source>
        <dbReference type="ARBA" id="ARBA00009995"/>
    </source>
</evidence>
<evidence type="ECO:0000313" key="5">
    <source>
        <dbReference type="EMBL" id="GAA0165937.1"/>
    </source>
</evidence>
<evidence type="ECO:0000256" key="2">
    <source>
        <dbReference type="ARBA" id="ARBA00022676"/>
    </source>
</evidence>
<reference evidence="5 6" key="1">
    <citation type="submission" date="2024-01" db="EMBL/GenBank/DDBJ databases">
        <title>The complete chloroplast genome sequence of Lithospermum erythrorhizon: insights into the phylogenetic relationship among Boraginaceae species and the maternal lineages of purple gromwells.</title>
        <authorList>
            <person name="Okada T."/>
            <person name="Watanabe K."/>
        </authorList>
    </citation>
    <scope>NUCLEOTIDE SEQUENCE [LARGE SCALE GENOMIC DNA]</scope>
</reference>
<dbReference type="FunFam" id="3.40.50.2000:FF:000019">
    <property type="entry name" value="Glycosyltransferase"/>
    <property type="match status" value="1"/>
</dbReference>
<evidence type="ECO:0000256" key="3">
    <source>
        <dbReference type="ARBA" id="ARBA00022679"/>
    </source>
</evidence>
<name>A0AAV3QPH8_LITER</name>
<dbReference type="GO" id="GO:0080043">
    <property type="term" value="F:quercetin 3-O-glucosyltransferase activity"/>
    <property type="evidence" value="ECO:0007669"/>
    <property type="project" value="TreeGrafter"/>
</dbReference>
<dbReference type="EMBL" id="BAABME010005543">
    <property type="protein sequence ID" value="GAA0165937.1"/>
    <property type="molecule type" value="Genomic_DNA"/>
</dbReference>